<reference evidence="3" key="1">
    <citation type="submission" date="2018-11" db="EMBL/GenBank/DDBJ databases">
        <title>Chitinophaga lutea sp.nov., isolate from arsenic contaminated soil.</title>
        <authorList>
            <person name="Zong Y."/>
        </authorList>
    </citation>
    <scope>NUCLEOTIDE SEQUENCE [LARGE SCALE GENOMIC DNA]</scope>
    <source>
        <strain evidence="3">YLT18</strain>
    </source>
</reference>
<sequence length="157" mass="18580">MSNLPFSVIQRLQTQHLSLEEMTGGIPDEQLKEEKIPGKWSALDNAAHIAVFHGIFKGRIERVLEEEEPVFPPYKWEEDPLFAQYRQLPIRELIEIYKDDRADFIRYVNTLAPESYRRFGRHLVYGRFSVADLIEMMILHESHHLFTMFKLIHTTPK</sequence>
<comment type="caution">
    <text evidence="2">The sequence shown here is derived from an EMBL/GenBank/DDBJ whole genome shotgun (WGS) entry which is preliminary data.</text>
</comment>
<feature type="domain" description="DinB-like" evidence="1">
    <location>
        <begin position="19"/>
        <end position="145"/>
    </location>
</feature>
<organism evidence="2 3">
    <name type="scientific">Chitinophaga barathri</name>
    <dbReference type="NCBI Taxonomy" id="1647451"/>
    <lineage>
        <taxon>Bacteria</taxon>
        <taxon>Pseudomonadati</taxon>
        <taxon>Bacteroidota</taxon>
        <taxon>Chitinophagia</taxon>
        <taxon>Chitinophagales</taxon>
        <taxon>Chitinophagaceae</taxon>
        <taxon>Chitinophaga</taxon>
    </lineage>
</organism>
<evidence type="ECO:0000313" key="3">
    <source>
        <dbReference type="Proteomes" id="UP000279089"/>
    </source>
</evidence>
<gene>
    <name evidence="2" type="ORF">EG028_19995</name>
</gene>
<dbReference type="EMBL" id="RMBX01000011">
    <property type="protein sequence ID" value="RPD39407.1"/>
    <property type="molecule type" value="Genomic_DNA"/>
</dbReference>
<protein>
    <submittedName>
        <fullName evidence="2">DinB family protein</fullName>
    </submittedName>
</protein>
<name>A0A3N4MCY2_9BACT</name>
<dbReference type="Gene3D" id="1.20.120.450">
    <property type="entry name" value="dinb family like domain"/>
    <property type="match status" value="1"/>
</dbReference>
<dbReference type="InterPro" id="IPR034660">
    <property type="entry name" value="DinB/YfiT-like"/>
</dbReference>
<evidence type="ECO:0000259" key="1">
    <source>
        <dbReference type="Pfam" id="PF12867"/>
    </source>
</evidence>
<dbReference type="Pfam" id="PF12867">
    <property type="entry name" value="DinB_2"/>
    <property type="match status" value="1"/>
</dbReference>
<proteinExistence type="predicted"/>
<keyword evidence="3" id="KW-1185">Reference proteome</keyword>
<dbReference type="InterPro" id="IPR024775">
    <property type="entry name" value="DinB-like"/>
</dbReference>
<dbReference type="Proteomes" id="UP000279089">
    <property type="component" value="Unassembled WGS sequence"/>
</dbReference>
<dbReference type="OrthoDB" id="1431064at2"/>
<dbReference type="SUPFAM" id="SSF109854">
    <property type="entry name" value="DinB/YfiT-like putative metalloenzymes"/>
    <property type="match status" value="1"/>
</dbReference>
<evidence type="ECO:0000313" key="2">
    <source>
        <dbReference type="EMBL" id="RPD39407.1"/>
    </source>
</evidence>
<dbReference type="RefSeq" id="WP_120518050.1">
    <property type="nucleotide sequence ID" value="NZ_QXZY01000011.1"/>
</dbReference>
<dbReference type="AlphaFoldDB" id="A0A3N4MCY2"/>
<accession>A0A3N4MCY2</accession>